<feature type="non-terminal residue" evidence="2">
    <location>
        <position position="1"/>
    </location>
</feature>
<dbReference type="EMBL" id="BDIP01001905">
    <property type="protein sequence ID" value="GIQ85367.1"/>
    <property type="molecule type" value="Genomic_DNA"/>
</dbReference>
<feature type="compositionally biased region" description="Basic and acidic residues" evidence="1">
    <location>
        <begin position="599"/>
        <end position="624"/>
    </location>
</feature>
<feature type="compositionally biased region" description="Acidic residues" evidence="1">
    <location>
        <begin position="160"/>
        <end position="176"/>
    </location>
</feature>
<reference evidence="2 3" key="1">
    <citation type="journal article" date="2018" name="PLoS ONE">
        <title>The draft genome of Kipferlia bialata reveals reductive genome evolution in fornicate parasites.</title>
        <authorList>
            <person name="Tanifuji G."/>
            <person name="Takabayashi S."/>
            <person name="Kume K."/>
            <person name="Takagi M."/>
            <person name="Nakayama T."/>
            <person name="Kamikawa R."/>
            <person name="Inagaki Y."/>
            <person name="Hashimoto T."/>
        </authorList>
    </citation>
    <scope>NUCLEOTIDE SEQUENCE [LARGE SCALE GENOMIC DNA]</scope>
    <source>
        <strain evidence="2">NY0173</strain>
    </source>
</reference>
<feature type="compositionally biased region" description="Basic and acidic residues" evidence="1">
    <location>
        <begin position="98"/>
        <end position="107"/>
    </location>
</feature>
<feature type="compositionally biased region" description="Basic and acidic residues" evidence="1">
    <location>
        <begin position="776"/>
        <end position="800"/>
    </location>
</feature>
<evidence type="ECO:0000256" key="1">
    <source>
        <dbReference type="SAM" id="MobiDB-lite"/>
    </source>
</evidence>
<feature type="region of interest" description="Disordered" evidence="1">
    <location>
        <begin position="580"/>
        <end position="800"/>
    </location>
</feature>
<accession>A0A9K3CYL9</accession>
<dbReference type="Proteomes" id="UP000265618">
    <property type="component" value="Unassembled WGS sequence"/>
</dbReference>
<name>A0A9K3CYL9_9EUKA</name>
<sequence length="1061" mass="115666">AEAEREREAELKRQLEAERERESRVLPPSPVAPLVAPPPAALSLADSISLSPVSGVDRSGFEESETESERDGEREAADLIVAETESKGVADSLLSIISDHDGEREGESLVTVESPLETDTKVEYPSFPSMETECPEEEKESTLYTLPHSYLAPHHAIGQSDDEAEGEQGMDLDDSDMMDLDTAYIADLGKGEREVEGSDMMDLDTAYVSFKGAEEQKGVQITAEEGDGESLMDLDIASLDHSDLETQGVEAEFGEREVSTGKGVERDSDLEDLLDVGRYQGAGGEGESGIATSLYDSSVFASDLPSVTDATDVTDVTDVTDLLDAETEGREGAAVRERGLRVTAPKAYEGVEGEEVLSIISPPRASESLSAVSDLAGPERPVSHSTADLPVRQGQLDEERYDTCASLSLLSDADFSLSVAEGEGEKEAETGPYVHVGLGLSHTTPLPEVADLASTLKGSEEGHLTVDSEVYVTGKDLETGERMSKTHTGAITLETEAEGEYQDDFDSDETLSVTEVEAEAELTADLSTVLESEGVEAEREADTLRLDVKDSTLAESVVPSGDEREKVVLYSPGYEPEGSRSFGGIDIAKEGGETGIQTKELDSERERKRELKAQQEKEREREEYSDLVAEGEGDSASMNDDFSDLLLESPVTGKGERERDTGSLYGVDDDESFSMSLSISPSPSPIKPNSCLDMVSLDSPEPLDSRVAPDAETQLDASELFDVDAALAEKEEEEKREREREMEKEREVERERDLAKVEEAEKARAKAVSLSSSSMRESDDLFERMKRDREKGRVDRERESEAPPIMPFVDTAREEAERLSLERESQIQAKRAEQRLIPPRRVSSNPVPLSSGQVRSFAAAVLCASVDPIPQRLPLTPGTRPPTGYLPWPVTVDGLGSTAYAQEMLFEVFCVVCKSLLGVNLAVTDVVSTDTDRGLVLRVEGDEVPVDNLFGRSGMDPTVRIGDLTRTEEGQTKAQRLVSLLRDPVTHRMAGRCMEVYMHGHTDKSPAHKQRVRNGLTRGAEISREKEVLTYSSQENIILNAVSDGLVAMLIDDALWSVFYT</sequence>
<feature type="region of interest" description="Disordered" evidence="1">
    <location>
        <begin position="154"/>
        <end position="176"/>
    </location>
</feature>
<feature type="compositionally biased region" description="Basic and acidic residues" evidence="1">
    <location>
        <begin position="253"/>
        <end position="267"/>
    </location>
</feature>
<proteinExistence type="predicted"/>
<organism evidence="2 3">
    <name type="scientific">Kipferlia bialata</name>
    <dbReference type="NCBI Taxonomy" id="797122"/>
    <lineage>
        <taxon>Eukaryota</taxon>
        <taxon>Metamonada</taxon>
        <taxon>Carpediemonas-like organisms</taxon>
        <taxon>Kipferlia</taxon>
    </lineage>
</organism>
<feature type="compositionally biased region" description="Basic and acidic residues" evidence="1">
    <location>
        <begin position="727"/>
        <end position="764"/>
    </location>
</feature>
<feature type="compositionally biased region" description="Pro residues" evidence="1">
    <location>
        <begin position="27"/>
        <end position="40"/>
    </location>
</feature>
<keyword evidence="3" id="KW-1185">Reference proteome</keyword>
<feature type="region of interest" description="Disordered" evidence="1">
    <location>
        <begin position="1"/>
        <end position="78"/>
    </location>
</feature>
<evidence type="ECO:0000313" key="3">
    <source>
        <dbReference type="Proteomes" id="UP000265618"/>
    </source>
</evidence>
<evidence type="ECO:0000313" key="2">
    <source>
        <dbReference type="EMBL" id="GIQ85367.1"/>
    </source>
</evidence>
<feature type="region of interest" description="Disordered" evidence="1">
    <location>
        <begin position="98"/>
        <end position="142"/>
    </location>
</feature>
<feature type="compositionally biased region" description="Basic and acidic residues" evidence="1">
    <location>
        <begin position="1"/>
        <end position="24"/>
    </location>
</feature>
<gene>
    <name evidence="2" type="ORF">KIPB_007017</name>
</gene>
<feature type="compositionally biased region" description="Low complexity" evidence="1">
    <location>
        <begin position="41"/>
        <end position="52"/>
    </location>
</feature>
<protein>
    <submittedName>
        <fullName evidence="2">Uncharacterized protein</fullName>
    </submittedName>
</protein>
<comment type="caution">
    <text evidence="2">The sequence shown here is derived from an EMBL/GenBank/DDBJ whole genome shotgun (WGS) entry which is preliminary data.</text>
</comment>
<dbReference type="AlphaFoldDB" id="A0A9K3CYL9"/>
<feature type="region of interest" description="Disordered" evidence="1">
    <location>
        <begin position="248"/>
        <end position="272"/>
    </location>
</feature>
<feature type="compositionally biased region" description="Basic and acidic residues" evidence="1">
    <location>
        <begin position="67"/>
        <end position="77"/>
    </location>
</feature>